<dbReference type="Pfam" id="PF05193">
    <property type="entry name" value="Peptidase_M16_C"/>
    <property type="match status" value="2"/>
</dbReference>
<dbReference type="GO" id="GO:0046872">
    <property type="term" value="F:metal ion binding"/>
    <property type="evidence" value="ECO:0007669"/>
    <property type="project" value="InterPro"/>
</dbReference>
<dbReference type="Gene3D" id="3.30.830.10">
    <property type="entry name" value="Metalloenzyme, LuxS/M16 peptidase-like"/>
    <property type="match status" value="3"/>
</dbReference>
<comment type="caution">
    <text evidence="7">The sequence shown here is derived from an EMBL/GenBank/DDBJ whole genome shotgun (WGS) entry which is preliminary data.</text>
</comment>
<dbReference type="SUPFAM" id="SSF63411">
    <property type="entry name" value="LuxS/MPP-like metallohydrolase"/>
    <property type="match status" value="3"/>
</dbReference>
<keyword evidence="2" id="KW-0645">Protease</keyword>
<feature type="domain" description="Peptidase M16 C-terminal" evidence="6">
    <location>
        <begin position="242"/>
        <end position="427"/>
    </location>
</feature>
<evidence type="ECO:0000256" key="1">
    <source>
        <dbReference type="ARBA" id="ARBA00007261"/>
    </source>
</evidence>
<feature type="domain" description="Peptidase M16 N-terminal" evidence="5">
    <location>
        <begin position="92"/>
        <end position="206"/>
    </location>
</feature>
<dbReference type="EMBL" id="RAPF01000003">
    <property type="protein sequence ID" value="RKF22036.1"/>
    <property type="molecule type" value="Genomic_DNA"/>
</dbReference>
<reference evidence="7 8" key="1">
    <citation type="submission" date="2018-09" db="EMBL/GenBank/DDBJ databases">
        <title>Altererythrobacter spongiae sp. nov., isolated from a marine sponge.</title>
        <authorList>
            <person name="Zhuang L."/>
            <person name="Luo L."/>
        </authorList>
    </citation>
    <scope>NUCLEOTIDE SEQUENCE [LARGE SCALE GENOMIC DNA]</scope>
    <source>
        <strain evidence="7 8">HN-Y73</strain>
    </source>
</reference>
<keyword evidence="4" id="KW-0732">Signal</keyword>
<name>A0A420EN56_9SPHN</name>
<dbReference type="PANTHER" id="PTHR11851">
    <property type="entry name" value="METALLOPROTEASE"/>
    <property type="match status" value="1"/>
</dbReference>
<gene>
    <name evidence="7" type="ORF">D6851_07430</name>
</gene>
<feature type="chain" id="PRO_5019569742" evidence="4">
    <location>
        <begin position="30"/>
        <end position="978"/>
    </location>
</feature>
<dbReference type="Proteomes" id="UP000284395">
    <property type="component" value="Unassembled WGS sequence"/>
</dbReference>
<organism evidence="7 8">
    <name type="scientific">Altericroceibacterium spongiae</name>
    <dbReference type="NCBI Taxonomy" id="2320269"/>
    <lineage>
        <taxon>Bacteria</taxon>
        <taxon>Pseudomonadati</taxon>
        <taxon>Pseudomonadota</taxon>
        <taxon>Alphaproteobacteria</taxon>
        <taxon>Sphingomonadales</taxon>
        <taxon>Erythrobacteraceae</taxon>
        <taxon>Altericroceibacterium</taxon>
    </lineage>
</organism>
<evidence type="ECO:0000313" key="8">
    <source>
        <dbReference type="Proteomes" id="UP000284395"/>
    </source>
</evidence>
<feature type="region of interest" description="Disordered" evidence="3">
    <location>
        <begin position="284"/>
        <end position="313"/>
    </location>
</feature>
<proteinExistence type="inferred from homology"/>
<dbReference type="GO" id="GO:0008237">
    <property type="term" value="F:metallopeptidase activity"/>
    <property type="evidence" value="ECO:0007669"/>
    <property type="project" value="UniProtKB-KW"/>
</dbReference>
<keyword evidence="2" id="KW-0378">Hydrolase</keyword>
<dbReference type="InterPro" id="IPR007863">
    <property type="entry name" value="Peptidase_M16_C"/>
</dbReference>
<keyword evidence="8" id="KW-1185">Reference proteome</keyword>
<comment type="similarity">
    <text evidence="1">Belongs to the peptidase M16 family.</text>
</comment>
<dbReference type="OrthoDB" id="9811314at2"/>
<evidence type="ECO:0000256" key="2">
    <source>
        <dbReference type="ARBA" id="ARBA00023049"/>
    </source>
</evidence>
<evidence type="ECO:0000256" key="3">
    <source>
        <dbReference type="SAM" id="MobiDB-lite"/>
    </source>
</evidence>
<dbReference type="InterPro" id="IPR011765">
    <property type="entry name" value="Pept_M16_N"/>
</dbReference>
<feature type="domain" description="Peptidase M16 C-terminal" evidence="6">
    <location>
        <begin position="742"/>
        <end position="903"/>
    </location>
</feature>
<dbReference type="RefSeq" id="WP_120324441.1">
    <property type="nucleotide sequence ID" value="NZ_RAPF01000003.1"/>
</dbReference>
<dbReference type="Pfam" id="PF00675">
    <property type="entry name" value="Peptidase_M16"/>
    <property type="match status" value="1"/>
</dbReference>
<accession>A0A420EN56</accession>
<evidence type="ECO:0000256" key="4">
    <source>
        <dbReference type="SAM" id="SignalP"/>
    </source>
</evidence>
<feature type="signal peptide" evidence="4">
    <location>
        <begin position="1"/>
        <end position="29"/>
    </location>
</feature>
<dbReference type="PANTHER" id="PTHR11851:SF49">
    <property type="entry name" value="MITOCHONDRIAL-PROCESSING PEPTIDASE SUBUNIT ALPHA"/>
    <property type="match status" value="1"/>
</dbReference>
<evidence type="ECO:0000313" key="7">
    <source>
        <dbReference type="EMBL" id="RKF22036.1"/>
    </source>
</evidence>
<sequence length="978" mass="107139">MTIFSRIARNLASVATLGLLLSSPTAVQAQDAAAASAAKQSVPTAPQPRYLKPDDPWIYRKTDIPVDKEWLFGEMPNGLRYAVRRNGVPPGQVSIRIRIDAGSLYEKADERGYAHLIEHLTFRQSKYLESGAAIPTWQRLGATFGSDTNAETTPTQTVYKLDLPNATPDHLAESMKLLSGMIREPALSQANLNADLPIVLAERRENAGPNMRVAEATRSVLFDGQPLSDRSPIGTVKTLKAATPQKVRAFHDRWYRPENTVIVAVGDADPKLLAKLIEDRFADWKGKGKPQPQPDFGTPKAPADGKDPNPVGKTDILVEPSLPRGITYAILRPWEQVNDNIEYNRGLLIDAIAQAIINRRLEARARAGGSYLFAGVEQQDVSRSADATFVTVTPLGDDWKAALDDVRSVIADALAEPPTKEEIQREVDEYRVVFANQVEQRDLQAGAQLADTIVNAVDIREAVAAPEVVQQVFTGMQDRLTPEAVFESTKRLFSGTVTRALMLTPKAQEATAEDLRSAMKEKVEASGDSRIAAQTISFADLPPIGTPQQPEIRAPMGVFNIEGVKFPNGVTGMVWRTTNEPGRVTVRVRFGSGYRAFTAKDAPYIPLGEMALVGSGLGDLGEEELDRISTGRKLGFDFRIEDGTFVLEGRTRPQDVADQLYLFAAKLAMPRWNPNPVNRAKAAISMQYNGFDANPTGIINRDLEWLLHDKDPRFATPTPEQIDQTTPEGFRKVWEPLLKQGPVEVMVFGDIDPDQTVAALSRTFGALDPRDPIPAAAEQRTTSFPASNDKPLVITHQGEADQAAAVMAWPTGGGSAGLPESRKLEVLSQLFSNRLLDAVREGTGSSYAPSVSSNWPLDTDSGGYILAMAQLPPEAVPVFFIEAQKIAEDLAANGPDADELARVTEPFRQLLMRVQTGHAFWMDELEGATRDPNRLSNLNSMMTDYTKVTPEEIKALAAKYLTSHGGWRLAIMPEKRSQ</sequence>
<dbReference type="InterPro" id="IPR050361">
    <property type="entry name" value="MPP/UQCRC_Complex"/>
</dbReference>
<dbReference type="InterPro" id="IPR011249">
    <property type="entry name" value="Metalloenz_LuxS/M16"/>
</dbReference>
<evidence type="ECO:0000259" key="5">
    <source>
        <dbReference type="Pfam" id="PF00675"/>
    </source>
</evidence>
<keyword evidence="2" id="KW-0482">Metalloprotease</keyword>
<evidence type="ECO:0000259" key="6">
    <source>
        <dbReference type="Pfam" id="PF05193"/>
    </source>
</evidence>
<dbReference type="AlphaFoldDB" id="A0A420EN56"/>
<protein>
    <submittedName>
        <fullName evidence="7">Insulinase family protein</fullName>
    </submittedName>
</protein>